<sequence length="384" mass="43688">MSVTLRICEQLAEIPAPAWNALAGAHPALQHAYLAALEQSACVDADSGWQPCHLTLWRDDELVGALLLYRKSHSWGEYVFDWAWARAYEQHGLAYYPKLVSAVPFSPLPGARLLARSDEDRRLLVESAIGITRELGDSSLHILFPHEEDARLAATCGMQLREQIQFHWQRDPAWHTFDDFLASMNHDKRKKIRQERRKALNGPAGDITVARKYAADITDEDWAFFIRCYNNTYREHRSHPYLNLAFFRQLHAAMPEACLLIIASRDGKPIAAAFDLVGPDALYGRYWGAQWDAAGFVPGLHFELCYYQGLEFALERGLDTFEGGAQGEHKLARGFLPVTMWSVHWLADPRFADAVGRFLKNERQAVDEWAETLAAQTPFRHDQP</sequence>
<reference evidence="1 2" key="1">
    <citation type="submission" date="2020-08" db="EMBL/GenBank/DDBJ databases">
        <title>Genomic Encyclopedia of Type Strains, Phase IV (KMG-IV): sequencing the most valuable type-strain genomes for metagenomic binning, comparative biology and taxonomic classification.</title>
        <authorList>
            <person name="Goeker M."/>
        </authorList>
    </citation>
    <scope>NUCLEOTIDE SEQUENCE [LARGE SCALE GENOMIC DNA]</scope>
    <source>
        <strain evidence="1 2">DSM 18233</strain>
    </source>
</reference>
<dbReference type="InterPro" id="IPR007434">
    <property type="entry name" value="FemAB-like"/>
</dbReference>
<dbReference type="AlphaFoldDB" id="A0A840RKU8"/>
<organism evidence="1 2">
    <name type="scientific">Silvimonas terrae</name>
    <dbReference type="NCBI Taxonomy" id="300266"/>
    <lineage>
        <taxon>Bacteria</taxon>
        <taxon>Pseudomonadati</taxon>
        <taxon>Pseudomonadota</taxon>
        <taxon>Betaproteobacteria</taxon>
        <taxon>Neisseriales</taxon>
        <taxon>Chitinibacteraceae</taxon>
        <taxon>Silvimonas</taxon>
    </lineage>
</organism>
<name>A0A840RKU8_9NEIS</name>
<accession>A0A840RKU8</accession>
<dbReference type="PANTHER" id="PTHR47017:SF1">
    <property type="entry name" value="ACYL-COA"/>
    <property type="match status" value="1"/>
</dbReference>
<protein>
    <recommendedName>
        <fullName evidence="3">N-acetyltransferase</fullName>
    </recommendedName>
</protein>
<dbReference type="Pfam" id="PF04339">
    <property type="entry name" value="FemAB_like"/>
    <property type="match status" value="1"/>
</dbReference>
<dbReference type="InterPro" id="IPR016181">
    <property type="entry name" value="Acyl_CoA_acyltransferase"/>
</dbReference>
<dbReference type="Proteomes" id="UP000543030">
    <property type="component" value="Unassembled WGS sequence"/>
</dbReference>
<keyword evidence="2" id="KW-1185">Reference proteome</keyword>
<evidence type="ECO:0008006" key="3">
    <source>
        <dbReference type="Google" id="ProtNLM"/>
    </source>
</evidence>
<evidence type="ECO:0000313" key="2">
    <source>
        <dbReference type="Proteomes" id="UP000543030"/>
    </source>
</evidence>
<dbReference type="PANTHER" id="PTHR47017">
    <property type="entry name" value="ACYL-COA"/>
    <property type="match status" value="1"/>
</dbReference>
<comment type="caution">
    <text evidence="1">The sequence shown here is derived from an EMBL/GenBank/DDBJ whole genome shotgun (WGS) entry which is preliminary data.</text>
</comment>
<evidence type="ECO:0000313" key="1">
    <source>
        <dbReference type="EMBL" id="MBB5193204.1"/>
    </source>
</evidence>
<dbReference type="EMBL" id="JACHHN010000010">
    <property type="protein sequence ID" value="MBB5193204.1"/>
    <property type="molecule type" value="Genomic_DNA"/>
</dbReference>
<dbReference type="RefSeq" id="WP_184102857.1">
    <property type="nucleotide sequence ID" value="NZ_JACHHN010000010.1"/>
</dbReference>
<dbReference type="SUPFAM" id="SSF55729">
    <property type="entry name" value="Acyl-CoA N-acyltransferases (Nat)"/>
    <property type="match status" value="1"/>
</dbReference>
<gene>
    <name evidence="1" type="ORF">HNQ50_003958</name>
</gene>
<dbReference type="Gene3D" id="3.40.630.30">
    <property type="match status" value="1"/>
</dbReference>
<proteinExistence type="predicted"/>